<gene>
    <name evidence="2" type="ORF">LGQ03_01785</name>
</gene>
<dbReference type="Pfam" id="PF06568">
    <property type="entry name" value="YjiS-like"/>
    <property type="match status" value="1"/>
</dbReference>
<evidence type="ECO:0000259" key="1">
    <source>
        <dbReference type="Pfam" id="PF06568"/>
    </source>
</evidence>
<keyword evidence="3" id="KW-1185">Reference proteome</keyword>
<name>A0ABS8BQP8_9RHOB</name>
<evidence type="ECO:0000313" key="2">
    <source>
        <dbReference type="EMBL" id="MCB5197962.1"/>
    </source>
</evidence>
<dbReference type="EMBL" id="JAJATZ010000001">
    <property type="protein sequence ID" value="MCB5197962.1"/>
    <property type="molecule type" value="Genomic_DNA"/>
</dbReference>
<comment type="caution">
    <text evidence="2">The sequence shown here is derived from an EMBL/GenBank/DDBJ whole genome shotgun (WGS) entry which is preliminary data.</text>
</comment>
<dbReference type="InterPro" id="IPR009506">
    <property type="entry name" value="YjiS-like"/>
</dbReference>
<feature type="domain" description="YjiS-like" evidence="1">
    <location>
        <begin position="36"/>
        <end position="60"/>
    </location>
</feature>
<dbReference type="RefSeq" id="WP_226747015.1">
    <property type="nucleotide sequence ID" value="NZ_JAJATZ010000001.1"/>
</dbReference>
<organism evidence="2 3">
    <name type="scientific">Loktanella gaetbuli</name>
    <dbReference type="NCBI Taxonomy" id="2881335"/>
    <lineage>
        <taxon>Bacteria</taxon>
        <taxon>Pseudomonadati</taxon>
        <taxon>Pseudomonadota</taxon>
        <taxon>Alphaproteobacteria</taxon>
        <taxon>Rhodobacterales</taxon>
        <taxon>Roseobacteraceae</taxon>
        <taxon>Loktanella</taxon>
    </lineage>
</organism>
<evidence type="ECO:0000313" key="3">
    <source>
        <dbReference type="Proteomes" id="UP001138961"/>
    </source>
</evidence>
<sequence>MSHAINPAQLALLNGQTVLPKAAQVCVSLAVMLTIWDLRHRTRKHLRKLDPAQLRDIGLTATAARREAAKPFYQP</sequence>
<proteinExistence type="predicted"/>
<dbReference type="Proteomes" id="UP001138961">
    <property type="component" value="Unassembled WGS sequence"/>
</dbReference>
<accession>A0ABS8BQP8</accession>
<protein>
    <submittedName>
        <fullName evidence="2">DUF1127 domain-containing protein</fullName>
    </submittedName>
</protein>
<reference evidence="2" key="1">
    <citation type="submission" date="2021-10" db="EMBL/GenBank/DDBJ databases">
        <title>Loktanella gaetbuli sp. nov., isolated from a tidal flat.</title>
        <authorList>
            <person name="Park S."/>
            <person name="Yoon J.-H."/>
        </authorList>
    </citation>
    <scope>NUCLEOTIDE SEQUENCE</scope>
    <source>
        <strain evidence="2">TSTF-M6</strain>
    </source>
</reference>